<sequence length="94" mass="10554">MHRHGLTSGKEDAHHDAIGDEGGSETQQEHAVDAVDMVQKRHRSNNGCAHERCTHQCDDCDAGREADEPRRPVGKRQHAHQFHRLLCKEKSGIV</sequence>
<feature type="compositionally biased region" description="Basic and acidic residues" evidence="1">
    <location>
        <begin position="9"/>
        <end position="18"/>
    </location>
</feature>
<accession>A0ABD0J1M7</accession>
<name>A0ABD0J1M7_9CAEN</name>
<evidence type="ECO:0000313" key="3">
    <source>
        <dbReference type="Proteomes" id="UP001519460"/>
    </source>
</evidence>
<feature type="compositionally biased region" description="Basic and acidic residues" evidence="1">
    <location>
        <begin position="59"/>
        <end position="71"/>
    </location>
</feature>
<dbReference type="AlphaFoldDB" id="A0ABD0J1M7"/>
<protein>
    <submittedName>
        <fullName evidence="2">Uncharacterized protein</fullName>
    </submittedName>
</protein>
<feature type="region of interest" description="Disordered" evidence="1">
    <location>
        <begin position="59"/>
        <end position="80"/>
    </location>
</feature>
<evidence type="ECO:0000256" key="1">
    <source>
        <dbReference type="SAM" id="MobiDB-lite"/>
    </source>
</evidence>
<comment type="caution">
    <text evidence="2">The sequence shown here is derived from an EMBL/GenBank/DDBJ whole genome shotgun (WGS) entry which is preliminary data.</text>
</comment>
<gene>
    <name evidence="2" type="ORF">BaRGS_00039988</name>
</gene>
<dbReference type="EMBL" id="JACVVK020000746">
    <property type="protein sequence ID" value="KAK7450087.1"/>
    <property type="molecule type" value="Genomic_DNA"/>
</dbReference>
<organism evidence="2 3">
    <name type="scientific">Batillaria attramentaria</name>
    <dbReference type="NCBI Taxonomy" id="370345"/>
    <lineage>
        <taxon>Eukaryota</taxon>
        <taxon>Metazoa</taxon>
        <taxon>Spiralia</taxon>
        <taxon>Lophotrochozoa</taxon>
        <taxon>Mollusca</taxon>
        <taxon>Gastropoda</taxon>
        <taxon>Caenogastropoda</taxon>
        <taxon>Sorbeoconcha</taxon>
        <taxon>Cerithioidea</taxon>
        <taxon>Batillariidae</taxon>
        <taxon>Batillaria</taxon>
    </lineage>
</organism>
<feature type="region of interest" description="Disordered" evidence="1">
    <location>
        <begin position="1"/>
        <end position="30"/>
    </location>
</feature>
<evidence type="ECO:0000313" key="2">
    <source>
        <dbReference type="EMBL" id="KAK7450087.1"/>
    </source>
</evidence>
<reference evidence="2 3" key="1">
    <citation type="journal article" date="2023" name="Sci. Data">
        <title>Genome assembly of the Korean intertidal mud-creeper Batillaria attramentaria.</title>
        <authorList>
            <person name="Patra A.K."/>
            <person name="Ho P.T."/>
            <person name="Jun S."/>
            <person name="Lee S.J."/>
            <person name="Kim Y."/>
            <person name="Won Y.J."/>
        </authorList>
    </citation>
    <scope>NUCLEOTIDE SEQUENCE [LARGE SCALE GENOMIC DNA]</scope>
    <source>
        <strain evidence="2">Wonlab-2016</strain>
    </source>
</reference>
<dbReference type="Proteomes" id="UP001519460">
    <property type="component" value="Unassembled WGS sequence"/>
</dbReference>
<keyword evidence="3" id="KW-1185">Reference proteome</keyword>
<proteinExistence type="predicted"/>